<dbReference type="Pfam" id="PF00593">
    <property type="entry name" value="TonB_dep_Rec_b-barrel"/>
    <property type="match status" value="1"/>
</dbReference>
<accession>A0A292ZL19</accession>
<evidence type="ECO:0000256" key="7">
    <source>
        <dbReference type="ARBA" id="ARBA00023136"/>
    </source>
</evidence>
<evidence type="ECO:0000259" key="15">
    <source>
        <dbReference type="Pfam" id="PF07715"/>
    </source>
</evidence>
<evidence type="ECO:0000256" key="12">
    <source>
        <dbReference type="SAM" id="MobiDB-lite"/>
    </source>
</evidence>
<keyword evidence="7 9" id="KW-0472">Membrane</keyword>
<keyword evidence="8 9" id="KW-0998">Cell outer membrane</keyword>
<dbReference type="InterPro" id="IPR039426">
    <property type="entry name" value="TonB-dep_rcpt-like"/>
</dbReference>
<sequence>MRTNSAIIHRALCNSSALTVCLASLSLIAPAAAQSSTAQQSDTQTAPGQAPAPTTNSAEPSEGDTIVVTGSILRTTTAATPSPITVVNAETLEQRGINTTQEAVQRLASNNGPALTNSFSANGAFAAGASAVSLRGLSTNSTLVLFDGLRAAYYPLADDATRNFVDLNTIPDDIVDRIEVLRDGASSTYGADAIAGVVNVITKKQITGISGRAEAGISQRGDGANHRLSLTAGWGDLDDQGFNVYISGFYFDQAALYNRDRRYPYNSQNQSSICRDGVCGPSIGPNGGSINPSTGGYSGFSTTTDASLFATTFFVAPAGPDNAAETGRYQFLNPAAGCIAGETPYALTPQEFAADARAPGTVCQGDLVNQYGVISPNIERWGGSFRATGRITDDIEAYFQANFLQSNVSFTGLPASIRRNGPAGINFPRFSTAAAAGGANSVGSLVLALPVYVCPLINNLPDPNCTAANPAARLNPNNPFAAQGQVARILGRIPNIQEYNETRSRTYRAALGVTGKLWDDWDFAVNGVAMRTDLRRTQNGYIYIQNLLNVIADGSYDFVNPYANSQATLDYLSPDNVTDANSQLYAVEATLSGNLFDLPGGPMQIGGGLSLRYESIDAPSANSDVNGPTQHYFVLNAFGTKGHRTVRSAFVELNAPVLESLEINASGRYDDYSSGQHAFSPKVGAKFTPIRQVALRGTWSRGFRIPSFAEANAIPTTGFVTAAQSLYNDAFLSQYGCSLATFNSCPAYISSASYGQTTLASPDLKPERSTSFTAGIVVEPIRNISLSIDYFNIKKTGAITTPSNRPALLAYYAGQVVPSGYNIIADAPAPDFPGATPRVAFVQSQLINANTIRSEGLDFAARAQIDLGPDIRFTSALEASYIINLSTTFPDGTTESYEGTAGNFNLTAGSGTPEWHGNWQNTLEWGKWTVSATAEYFGGYNLSAADQGTEPGDCGLLSAPFVKCDVPAYITVDLTTSFKASDRFTFYINILNLFDDLPPIDPVTYGANNYNPVQGGLGIFGRSFRAGARFTF</sequence>
<dbReference type="PROSITE" id="PS52016">
    <property type="entry name" value="TONB_DEPENDENT_REC_3"/>
    <property type="match status" value="1"/>
</dbReference>
<comment type="caution">
    <text evidence="16">The sequence shown here is derived from an EMBL/GenBank/DDBJ whole genome shotgun (WGS) entry which is preliminary data.</text>
</comment>
<keyword evidence="6 10" id="KW-0798">TonB box</keyword>
<dbReference type="SUPFAM" id="SSF56935">
    <property type="entry name" value="Porins"/>
    <property type="match status" value="1"/>
</dbReference>
<dbReference type="InterPro" id="IPR037066">
    <property type="entry name" value="Plug_dom_sf"/>
</dbReference>
<proteinExistence type="inferred from homology"/>
<dbReference type="PANTHER" id="PTHR47234">
    <property type="match status" value="1"/>
</dbReference>
<feature type="chain" id="PRO_5012019256" evidence="13">
    <location>
        <begin position="34"/>
        <end position="1032"/>
    </location>
</feature>
<feature type="domain" description="TonB-dependent receptor-like beta-barrel" evidence="14">
    <location>
        <begin position="485"/>
        <end position="993"/>
    </location>
</feature>
<keyword evidence="4 9" id="KW-0812">Transmembrane</keyword>
<evidence type="ECO:0000256" key="3">
    <source>
        <dbReference type="ARBA" id="ARBA00022452"/>
    </source>
</evidence>
<evidence type="ECO:0000259" key="14">
    <source>
        <dbReference type="Pfam" id="PF00593"/>
    </source>
</evidence>
<evidence type="ECO:0000256" key="10">
    <source>
        <dbReference type="PROSITE-ProRule" id="PRU10143"/>
    </source>
</evidence>
<dbReference type="InterPro" id="IPR012910">
    <property type="entry name" value="Plug_dom"/>
</dbReference>
<evidence type="ECO:0000256" key="9">
    <source>
        <dbReference type="PROSITE-ProRule" id="PRU01360"/>
    </source>
</evidence>
<keyword evidence="2 9" id="KW-0813">Transport</keyword>
<dbReference type="Proteomes" id="UP000221538">
    <property type="component" value="Unassembled WGS sequence"/>
</dbReference>
<evidence type="ECO:0000256" key="8">
    <source>
        <dbReference type="ARBA" id="ARBA00023237"/>
    </source>
</evidence>
<organism evidence="16 17">
    <name type="scientific">Sphingobium fuliginis (strain ATCC 27551)</name>
    <dbReference type="NCBI Taxonomy" id="336203"/>
    <lineage>
        <taxon>Bacteria</taxon>
        <taxon>Pseudomonadati</taxon>
        <taxon>Pseudomonadota</taxon>
        <taxon>Alphaproteobacteria</taxon>
        <taxon>Sphingomonadales</taxon>
        <taxon>Sphingomonadaceae</taxon>
        <taxon>Sphingobium</taxon>
    </lineage>
</organism>
<dbReference type="Pfam" id="PF07715">
    <property type="entry name" value="Plug"/>
    <property type="match status" value="1"/>
</dbReference>
<reference evidence="16 17" key="2">
    <citation type="journal article" date="2013" name="Environ. Sci. Technol.">
        <title>The 4-tert-butylphenol-utilizing bacterium Sphingobium fuliginis OMI can degrade bisphenols via phenolic ring hydroxylation and meta-cleavage pathway.</title>
        <authorList>
            <person name="Ogata Y."/>
            <person name="Goda S."/>
            <person name="Toyama T."/>
            <person name="Sei K."/>
            <person name="Ike M."/>
        </authorList>
    </citation>
    <scope>NUCLEOTIDE SEQUENCE [LARGE SCALE GENOMIC DNA]</scope>
    <source>
        <strain evidence="16 17">OMI</strain>
    </source>
</reference>
<feature type="short sequence motif" description="TonB box" evidence="10">
    <location>
        <begin position="65"/>
        <end position="71"/>
    </location>
</feature>
<evidence type="ECO:0000256" key="1">
    <source>
        <dbReference type="ARBA" id="ARBA00004571"/>
    </source>
</evidence>
<evidence type="ECO:0000313" key="17">
    <source>
        <dbReference type="Proteomes" id="UP000221538"/>
    </source>
</evidence>
<dbReference type="EMBL" id="BEWI01000032">
    <property type="protein sequence ID" value="GAY23563.1"/>
    <property type="molecule type" value="Genomic_DNA"/>
</dbReference>
<evidence type="ECO:0000256" key="6">
    <source>
        <dbReference type="ARBA" id="ARBA00023077"/>
    </source>
</evidence>
<feature type="domain" description="TonB-dependent receptor plug" evidence="15">
    <location>
        <begin position="79"/>
        <end position="197"/>
    </location>
</feature>
<feature type="region of interest" description="Disordered" evidence="12">
    <location>
        <begin position="38"/>
        <end position="64"/>
    </location>
</feature>
<dbReference type="PROSITE" id="PS00430">
    <property type="entry name" value="TONB_DEPENDENT_REC_1"/>
    <property type="match status" value="1"/>
</dbReference>
<dbReference type="InterPro" id="IPR010916">
    <property type="entry name" value="TonB_box_CS"/>
</dbReference>
<protein>
    <submittedName>
        <fullName evidence="16">TonB-dependent receptor</fullName>
    </submittedName>
</protein>
<evidence type="ECO:0000256" key="2">
    <source>
        <dbReference type="ARBA" id="ARBA00022448"/>
    </source>
</evidence>
<evidence type="ECO:0000256" key="4">
    <source>
        <dbReference type="ARBA" id="ARBA00022692"/>
    </source>
</evidence>
<dbReference type="RefSeq" id="WP_099186470.1">
    <property type="nucleotide sequence ID" value="NZ_BEWI01000032.1"/>
</dbReference>
<evidence type="ECO:0000256" key="5">
    <source>
        <dbReference type="ARBA" id="ARBA00022729"/>
    </source>
</evidence>
<name>A0A292ZL19_SPHSA</name>
<dbReference type="InterPro" id="IPR036942">
    <property type="entry name" value="Beta-barrel_TonB_sf"/>
</dbReference>
<dbReference type="Gene3D" id="2.170.130.10">
    <property type="entry name" value="TonB-dependent receptor, plug domain"/>
    <property type="match status" value="1"/>
</dbReference>
<keyword evidence="3 9" id="KW-1134">Transmembrane beta strand</keyword>
<comment type="similarity">
    <text evidence="9 11">Belongs to the TonB-dependent receptor family.</text>
</comment>
<evidence type="ECO:0000313" key="16">
    <source>
        <dbReference type="EMBL" id="GAY23563.1"/>
    </source>
</evidence>
<evidence type="ECO:0000256" key="11">
    <source>
        <dbReference type="RuleBase" id="RU003357"/>
    </source>
</evidence>
<dbReference type="Gene3D" id="2.40.170.20">
    <property type="entry name" value="TonB-dependent receptor, beta-barrel domain"/>
    <property type="match status" value="1"/>
</dbReference>
<dbReference type="AlphaFoldDB" id="A0A292ZL19"/>
<keyword evidence="5 13" id="KW-0732">Signal</keyword>
<feature type="compositionally biased region" description="Low complexity" evidence="12">
    <location>
        <begin position="38"/>
        <end position="47"/>
    </location>
</feature>
<keyword evidence="16" id="KW-0675">Receptor</keyword>
<dbReference type="GO" id="GO:0009279">
    <property type="term" value="C:cell outer membrane"/>
    <property type="evidence" value="ECO:0007669"/>
    <property type="project" value="UniProtKB-SubCell"/>
</dbReference>
<evidence type="ECO:0000256" key="13">
    <source>
        <dbReference type="SAM" id="SignalP"/>
    </source>
</evidence>
<gene>
    <name evidence="16" type="ORF">SFOMI_4141</name>
</gene>
<dbReference type="InterPro" id="IPR000531">
    <property type="entry name" value="Beta-barrel_TonB"/>
</dbReference>
<reference evidence="16 17" key="1">
    <citation type="journal article" date="2013" name="Biodegradation">
        <title>Occurrence of 4-tert-butylphenol (4-t-BP) biodegradation in an aquatic sample caused by the presence of Spirodela polyrrhiza and isolation of a 4-t-BP-utilizing bacterium.</title>
        <authorList>
            <person name="Ogata Y."/>
            <person name="Toyama T."/>
            <person name="Yu N."/>
            <person name="Wang X."/>
            <person name="Sei K."/>
            <person name="Ike M."/>
        </authorList>
    </citation>
    <scope>NUCLEOTIDE SEQUENCE [LARGE SCALE GENOMIC DNA]</scope>
    <source>
        <strain evidence="16 17">OMI</strain>
    </source>
</reference>
<dbReference type="PANTHER" id="PTHR47234:SF1">
    <property type="entry name" value="TONB-DEPENDENT RECEPTOR"/>
    <property type="match status" value="1"/>
</dbReference>
<comment type="subcellular location">
    <subcellularLocation>
        <location evidence="1 9">Cell outer membrane</location>
        <topology evidence="1 9">Multi-pass membrane protein</topology>
    </subcellularLocation>
</comment>
<feature type="signal peptide" evidence="13">
    <location>
        <begin position="1"/>
        <end position="33"/>
    </location>
</feature>